<evidence type="ECO:0000256" key="1">
    <source>
        <dbReference type="ARBA" id="ARBA00001933"/>
    </source>
</evidence>
<feature type="non-terminal residue" evidence="5">
    <location>
        <position position="104"/>
    </location>
</feature>
<dbReference type="GO" id="GO:0008784">
    <property type="term" value="F:alanine racemase activity"/>
    <property type="evidence" value="ECO:0007669"/>
    <property type="project" value="TreeGrafter"/>
</dbReference>
<dbReference type="InterPro" id="IPR001608">
    <property type="entry name" value="Ala_racemase_N"/>
</dbReference>
<dbReference type="Pfam" id="PF01168">
    <property type="entry name" value="Ala_racemase_N"/>
    <property type="match status" value="1"/>
</dbReference>
<dbReference type="EMBL" id="BARS01016135">
    <property type="protein sequence ID" value="GAF98058.1"/>
    <property type="molecule type" value="Genomic_DNA"/>
</dbReference>
<dbReference type="PANTHER" id="PTHR30511:SF3">
    <property type="entry name" value="LYSINE RACEMASE"/>
    <property type="match status" value="1"/>
</dbReference>
<dbReference type="InterPro" id="IPR029066">
    <property type="entry name" value="PLP-binding_barrel"/>
</dbReference>
<proteinExistence type="predicted"/>
<keyword evidence="3" id="KW-0413">Isomerase</keyword>
<evidence type="ECO:0000256" key="2">
    <source>
        <dbReference type="ARBA" id="ARBA00022898"/>
    </source>
</evidence>
<dbReference type="PANTHER" id="PTHR30511">
    <property type="entry name" value="ALANINE RACEMASE"/>
    <property type="match status" value="1"/>
</dbReference>
<name>X0TWV9_9ZZZZ</name>
<evidence type="ECO:0000259" key="4">
    <source>
        <dbReference type="Pfam" id="PF01168"/>
    </source>
</evidence>
<sequence length="104" mass="11641">MKCPRLEINLEKIRKNASLVKNICGSQNIEVVGITKGFCAFLPIARAYYKGGIKKFGDSRLLNLRRLTEGGIPGEKYLIRIPMLSEVSDVIKWADVSLNSEIET</sequence>
<evidence type="ECO:0000256" key="3">
    <source>
        <dbReference type="ARBA" id="ARBA00023235"/>
    </source>
</evidence>
<dbReference type="GO" id="GO:0005829">
    <property type="term" value="C:cytosol"/>
    <property type="evidence" value="ECO:0007669"/>
    <property type="project" value="TreeGrafter"/>
</dbReference>
<organism evidence="5">
    <name type="scientific">marine sediment metagenome</name>
    <dbReference type="NCBI Taxonomy" id="412755"/>
    <lineage>
        <taxon>unclassified sequences</taxon>
        <taxon>metagenomes</taxon>
        <taxon>ecological metagenomes</taxon>
    </lineage>
</organism>
<dbReference type="GO" id="GO:0030170">
    <property type="term" value="F:pyridoxal phosphate binding"/>
    <property type="evidence" value="ECO:0007669"/>
    <property type="project" value="TreeGrafter"/>
</dbReference>
<gene>
    <name evidence="5" type="ORF">S01H1_26609</name>
</gene>
<evidence type="ECO:0000313" key="5">
    <source>
        <dbReference type="EMBL" id="GAF98058.1"/>
    </source>
</evidence>
<dbReference type="InterPro" id="IPR000821">
    <property type="entry name" value="Ala_racemase"/>
</dbReference>
<comment type="caution">
    <text evidence="5">The sequence shown here is derived from an EMBL/GenBank/DDBJ whole genome shotgun (WGS) entry which is preliminary data.</text>
</comment>
<comment type="cofactor">
    <cofactor evidence="1">
        <name>pyridoxal 5'-phosphate</name>
        <dbReference type="ChEBI" id="CHEBI:597326"/>
    </cofactor>
</comment>
<feature type="domain" description="Alanine racemase N-terminal" evidence="4">
    <location>
        <begin position="8"/>
        <end position="98"/>
    </location>
</feature>
<protein>
    <recommendedName>
        <fullName evidence="4">Alanine racemase N-terminal domain-containing protein</fullName>
    </recommendedName>
</protein>
<reference evidence="5" key="1">
    <citation type="journal article" date="2014" name="Front. Microbiol.">
        <title>High frequency of phylogenetically diverse reductive dehalogenase-homologous genes in deep subseafloor sedimentary metagenomes.</title>
        <authorList>
            <person name="Kawai M."/>
            <person name="Futagami T."/>
            <person name="Toyoda A."/>
            <person name="Takaki Y."/>
            <person name="Nishi S."/>
            <person name="Hori S."/>
            <person name="Arai W."/>
            <person name="Tsubouchi T."/>
            <person name="Morono Y."/>
            <person name="Uchiyama I."/>
            <person name="Ito T."/>
            <person name="Fujiyama A."/>
            <person name="Inagaki F."/>
            <person name="Takami H."/>
        </authorList>
    </citation>
    <scope>NUCLEOTIDE SEQUENCE</scope>
    <source>
        <strain evidence="5">Expedition CK06-06</strain>
    </source>
</reference>
<accession>X0TWV9</accession>
<dbReference type="AlphaFoldDB" id="X0TWV9"/>
<dbReference type="SUPFAM" id="SSF51419">
    <property type="entry name" value="PLP-binding barrel"/>
    <property type="match status" value="1"/>
</dbReference>
<keyword evidence="2" id="KW-0663">Pyridoxal phosphate</keyword>